<protein>
    <submittedName>
        <fullName evidence="3">SH3 domain-containing YSC84-like protein</fullName>
    </submittedName>
</protein>
<dbReference type="Pfam" id="PF04366">
    <property type="entry name" value="Ysc84"/>
    <property type="match status" value="1"/>
</dbReference>
<feature type="compositionally biased region" description="Pro residues" evidence="1">
    <location>
        <begin position="483"/>
        <end position="496"/>
    </location>
</feature>
<feature type="domain" description="Ysc84 actin-binding" evidence="2">
    <location>
        <begin position="149"/>
        <end position="274"/>
    </location>
</feature>
<proteinExistence type="predicted"/>
<dbReference type="GO" id="GO:0035091">
    <property type="term" value="F:phosphatidylinositol binding"/>
    <property type="evidence" value="ECO:0007669"/>
    <property type="project" value="TreeGrafter"/>
</dbReference>
<evidence type="ECO:0000259" key="2">
    <source>
        <dbReference type="Pfam" id="PF04366"/>
    </source>
</evidence>
<dbReference type="Proteomes" id="UP000315522">
    <property type="component" value="Unassembled WGS sequence"/>
</dbReference>
<dbReference type="PANTHER" id="PTHR15629">
    <property type="entry name" value="SH3YL1 PROTEIN"/>
    <property type="match status" value="1"/>
</dbReference>
<evidence type="ECO:0000313" key="4">
    <source>
        <dbReference type="Proteomes" id="UP000315522"/>
    </source>
</evidence>
<dbReference type="EMBL" id="QGML01000619">
    <property type="protein sequence ID" value="TVY91197.1"/>
    <property type="molecule type" value="Genomic_DNA"/>
</dbReference>
<organism evidence="3 4">
    <name type="scientific">Lachnellula willkommii</name>
    <dbReference type="NCBI Taxonomy" id="215461"/>
    <lineage>
        <taxon>Eukaryota</taxon>
        <taxon>Fungi</taxon>
        <taxon>Dikarya</taxon>
        <taxon>Ascomycota</taxon>
        <taxon>Pezizomycotina</taxon>
        <taxon>Leotiomycetes</taxon>
        <taxon>Helotiales</taxon>
        <taxon>Lachnaceae</taxon>
        <taxon>Lachnellula</taxon>
    </lineage>
</organism>
<feature type="region of interest" description="Disordered" evidence="1">
    <location>
        <begin position="1"/>
        <end position="20"/>
    </location>
</feature>
<dbReference type="AlphaFoldDB" id="A0A559ME19"/>
<dbReference type="CDD" id="cd11524">
    <property type="entry name" value="SYLF"/>
    <property type="match status" value="1"/>
</dbReference>
<evidence type="ECO:0000313" key="3">
    <source>
        <dbReference type="EMBL" id="TVY91197.1"/>
    </source>
</evidence>
<feature type="compositionally biased region" description="Pro residues" evidence="1">
    <location>
        <begin position="399"/>
        <end position="421"/>
    </location>
</feature>
<dbReference type="PANTHER" id="PTHR15629:SF8">
    <property type="entry name" value="DUF500 DOMAIN PROTEIN (AFU_ORTHOLOGUE AFUA_5G07310)"/>
    <property type="match status" value="1"/>
</dbReference>
<dbReference type="InterPro" id="IPR051702">
    <property type="entry name" value="SH3_domain_YSC84-like"/>
</dbReference>
<name>A0A559ME19_9HELO</name>
<gene>
    <name evidence="3" type="primary">SH3YL1</name>
    <name evidence="3" type="ORF">LAWI1_G003745</name>
</gene>
<feature type="compositionally biased region" description="Polar residues" evidence="1">
    <location>
        <begin position="455"/>
        <end position="479"/>
    </location>
</feature>
<evidence type="ECO:0000256" key="1">
    <source>
        <dbReference type="SAM" id="MobiDB-lite"/>
    </source>
</evidence>
<accession>A0A559ME19</accession>
<feature type="region of interest" description="Disordered" evidence="1">
    <location>
        <begin position="292"/>
        <end position="496"/>
    </location>
</feature>
<comment type="caution">
    <text evidence="3">The sequence shown here is derived from an EMBL/GenBank/DDBJ whole genome shotgun (WGS) entry which is preliminary data.</text>
</comment>
<keyword evidence="4" id="KW-1185">Reference proteome</keyword>
<reference evidence="3 4" key="1">
    <citation type="submission" date="2018-05" db="EMBL/GenBank/DDBJ databases">
        <title>Genome sequencing and assembly of the regulated plant pathogen Lachnellula willkommii and related sister species for the development of diagnostic species identification markers.</title>
        <authorList>
            <person name="Giroux E."/>
            <person name="Bilodeau G."/>
        </authorList>
    </citation>
    <scope>NUCLEOTIDE SEQUENCE [LARGE SCALE GENOMIC DNA]</scope>
    <source>
        <strain evidence="3 4">CBS 172.35</strain>
    </source>
</reference>
<sequence length="496" mass="52490">MAEQQQQAHKTSAWEKAKHGGKATFDKGWAAFEKLGAPVNKLTNKIGSEAFWPTQLGPECDKAARILKSFCKDGFYTEQPASKPGSPGPKNKPKVLVKIPQKVIQKCVGLAIFSTMRTGLWVSGAGGSGVLIARKEDGSWSPPSGILIHTLGVGWMAGIDIYDCVIVINNRKALEAFSKVRLSLGGEVSAVAGPVGTGGVLESELLKHRKPVFSYMKSRGLYAGVQADGTIIIERNDENARFYGEKLPVGSILAGHVRNVPTETRLLMEVVKQAEGRTDVNPTILQQVDQYPVPSESDVEHNSNPTSEQQAHFAPPEGFYAPQTDYKHSSGAAAAGTGYAPPPGAAQTSEPLPSYGAPPQAHSQGGYPADYKHPSGATAAESSHAAYPGGTQASGSEPYYPPPPPGPPPHTTQNTYPPPPQASNVHATQEGYAHPTSGATHTTEPQMFYPPPPQGSNFHAAQDAHATQDTHAASGTTGEPQMFYPPPPQGGPPSYS</sequence>
<dbReference type="InterPro" id="IPR007461">
    <property type="entry name" value="Ysc84_actin-binding"/>
</dbReference>
<feature type="compositionally biased region" description="Polar residues" evidence="1">
    <location>
        <begin position="1"/>
        <end position="10"/>
    </location>
</feature>